<evidence type="ECO:0000313" key="1">
    <source>
        <dbReference type="EMBL" id="QAY70010.1"/>
    </source>
</evidence>
<reference evidence="1 2" key="1">
    <citation type="submission" date="2019-01" db="EMBL/GenBank/DDBJ databases">
        <title>Genome sequencing of strain FW10M-9.</title>
        <authorList>
            <person name="Heo J."/>
            <person name="Kim S.-J."/>
            <person name="Kim J.-S."/>
            <person name="Hong S.-B."/>
            <person name="Kwon S.-W."/>
        </authorList>
    </citation>
    <scope>NUCLEOTIDE SEQUENCE [LARGE SCALE GENOMIC DNA]</scope>
    <source>
        <strain evidence="1 2">FW10M-9</strain>
    </source>
</reference>
<dbReference type="EMBL" id="CP035493">
    <property type="protein sequence ID" value="QAY70010.1"/>
    <property type="molecule type" value="Genomic_DNA"/>
</dbReference>
<dbReference type="OrthoDB" id="3624790at2"/>
<protein>
    <submittedName>
        <fullName evidence="1">Uncharacterized protein</fullName>
    </submittedName>
</protein>
<gene>
    <name evidence="1" type="ORF">ET471_08170</name>
</gene>
<organism evidence="1 2">
    <name type="scientific">Xylanimonas protaetiae</name>
    <dbReference type="NCBI Taxonomy" id="2509457"/>
    <lineage>
        <taxon>Bacteria</taxon>
        <taxon>Bacillati</taxon>
        <taxon>Actinomycetota</taxon>
        <taxon>Actinomycetes</taxon>
        <taxon>Micrococcales</taxon>
        <taxon>Promicromonosporaceae</taxon>
        <taxon>Xylanimonas</taxon>
    </lineage>
</organism>
<sequence>MARCAAMSKQSGEQCKRAAIVGGVTCSIHGSGTKAARAAAARRVEEAKAAEVVRTLGLPVDITPTDALLEEVRWTAGHVQWLRAKVQELDESQRDGDDGEHQLVWGTTKVKTGGDDFGTTQEAKPSIWYVLYEAERKHLVAVCSAALKAGVEERKVRLAEQQGDLVALVIRRILDALDLTPEQQALVPQVVPAQLRLIAGGAA</sequence>
<evidence type="ECO:0000313" key="2">
    <source>
        <dbReference type="Proteomes" id="UP000292118"/>
    </source>
</evidence>
<name>A0A4P6F2F3_9MICO</name>
<proteinExistence type="predicted"/>
<dbReference type="Proteomes" id="UP000292118">
    <property type="component" value="Chromosome"/>
</dbReference>
<accession>A0A4P6F2F3</accession>
<dbReference type="AlphaFoldDB" id="A0A4P6F2F3"/>
<dbReference type="KEGG" id="xya:ET471_08170"/>
<keyword evidence="2" id="KW-1185">Reference proteome</keyword>